<evidence type="ECO:0000256" key="1">
    <source>
        <dbReference type="SAM" id="MobiDB-lite"/>
    </source>
</evidence>
<feature type="non-terminal residue" evidence="2">
    <location>
        <position position="1"/>
    </location>
</feature>
<sequence length="112" mass="12436">EPPFRNAPAGDPRRGNPGGRRGEGPNLSGSAHQAGCRLLRRRPYRRHRARRRAGHVGGARPACRRREQDGRERADRDRSRRPRGAGRPHVDGEHALAQRQRGPRAAGALRPA</sequence>
<feature type="compositionally biased region" description="Basic and acidic residues" evidence="1">
    <location>
        <begin position="64"/>
        <end position="78"/>
    </location>
</feature>
<reference evidence="2" key="1">
    <citation type="submission" date="2020-02" db="EMBL/GenBank/DDBJ databases">
        <authorList>
            <person name="Meier V. D."/>
        </authorList>
    </citation>
    <scope>NUCLEOTIDE SEQUENCE</scope>
    <source>
        <strain evidence="2">AVDCRST_MAG05</strain>
    </source>
</reference>
<feature type="compositionally biased region" description="Basic residues" evidence="1">
    <location>
        <begin position="38"/>
        <end position="54"/>
    </location>
</feature>
<protein>
    <submittedName>
        <fullName evidence="2">Tricarboxylate transport protein TctC</fullName>
    </submittedName>
</protein>
<dbReference type="AlphaFoldDB" id="A0A6J4RM49"/>
<name>A0A6J4RM49_9ACTN</name>
<dbReference type="EMBL" id="CADCVM010000095">
    <property type="protein sequence ID" value="CAA9474553.1"/>
    <property type="molecule type" value="Genomic_DNA"/>
</dbReference>
<organism evidence="2">
    <name type="scientific">uncultured Rubrobacteraceae bacterium</name>
    <dbReference type="NCBI Taxonomy" id="349277"/>
    <lineage>
        <taxon>Bacteria</taxon>
        <taxon>Bacillati</taxon>
        <taxon>Actinomycetota</taxon>
        <taxon>Rubrobacteria</taxon>
        <taxon>Rubrobacterales</taxon>
        <taxon>Rubrobacteraceae</taxon>
        <taxon>environmental samples</taxon>
    </lineage>
</organism>
<feature type="compositionally biased region" description="Low complexity" evidence="1">
    <location>
        <begin position="97"/>
        <end position="112"/>
    </location>
</feature>
<gene>
    <name evidence="2" type="ORF">AVDCRST_MAG05-819</name>
</gene>
<proteinExistence type="predicted"/>
<accession>A0A6J4RM49</accession>
<feature type="non-terminal residue" evidence="2">
    <location>
        <position position="112"/>
    </location>
</feature>
<feature type="region of interest" description="Disordered" evidence="1">
    <location>
        <begin position="1"/>
        <end position="112"/>
    </location>
</feature>
<evidence type="ECO:0000313" key="2">
    <source>
        <dbReference type="EMBL" id="CAA9474553.1"/>
    </source>
</evidence>